<evidence type="ECO:0000313" key="3">
    <source>
        <dbReference type="Proteomes" id="UP000320475"/>
    </source>
</evidence>
<dbReference type="AlphaFoldDB" id="A0A507DCW2"/>
<reference evidence="2 3" key="1">
    <citation type="journal article" date="2019" name="Sci. Rep.">
        <title>Comparative genomics of chytrid fungi reveal insights into the obligate biotrophic and pathogenic lifestyle of Synchytrium endobioticum.</title>
        <authorList>
            <person name="van de Vossenberg B.T.L.H."/>
            <person name="Warris S."/>
            <person name="Nguyen H.D.T."/>
            <person name="van Gent-Pelzer M.P.E."/>
            <person name="Joly D.L."/>
            <person name="van de Geest H.C."/>
            <person name="Bonants P.J.M."/>
            <person name="Smith D.S."/>
            <person name="Levesque C.A."/>
            <person name="van der Lee T.A.J."/>
        </authorList>
    </citation>
    <scope>NUCLEOTIDE SEQUENCE [LARGE SCALE GENOMIC DNA]</scope>
    <source>
        <strain evidence="2 3">LEV6574</strain>
    </source>
</reference>
<accession>A0A507DCW2</accession>
<feature type="compositionally biased region" description="Low complexity" evidence="1">
    <location>
        <begin position="175"/>
        <end position="186"/>
    </location>
</feature>
<sequence length="446" mass="49608">MAHNPHRVVKLPGMRVGAYEHLYLAITEAFANLDIMIEMLNLAGNTDSGGMAKFKAHSWFEHGGSPHCHRIVHAHRLQDSSCVEKYDKLASRSIAQLVARMKEVGGLDSEYTPEALISKTIESFPDDCWQYGTVLRDKKYTTFEAFVNRLFDDEGFNESRSRDLFGRTLVNSIKSNPPNSNGNDNSTRSLTPARDTAPNIVESFYGEKSPHAPRGRGRGRFPSGGRRNSPFPNRNSNGNTGPAGNTEVTCRRCFGKNHTADVCFTGANRIKHLKEKKESLRSAGHSNHGYHKTAPKLHDPKPSAYFTELDPNLFREGDDDVHTGFEVNSYMIADEVTGDLSKILVDNGTSTSIFKDNGIFRTLQLFSDPASITTVGGEEAICEGFGPVRIEIAGELVIDIPRAVFAPNSRRNILAESDIRQNGYEIKTNRNGMVIFEDYIMVWTDC</sequence>
<evidence type="ECO:0000313" key="2">
    <source>
        <dbReference type="EMBL" id="TPX49512.1"/>
    </source>
</evidence>
<dbReference type="Proteomes" id="UP000320475">
    <property type="component" value="Unassembled WGS sequence"/>
</dbReference>
<feature type="region of interest" description="Disordered" evidence="1">
    <location>
        <begin position="281"/>
        <end position="302"/>
    </location>
</feature>
<feature type="region of interest" description="Disordered" evidence="1">
    <location>
        <begin position="170"/>
        <end position="244"/>
    </location>
</feature>
<feature type="compositionally biased region" description="Low complexity" evidence="1">
    <location>
        <begin position="220"/>
        <end position="239"/>
    </location>
</feature>
<evidence type="ECO:0000256" key="1">
    <source>
        <dbReference type="SAM" id="MobiDB-lite"/>
    </source>
</evidence>
<dbReference type="EMBL" id="QEAM01000032">
    <property type="protein sequence ID" value="TPX49512.1"/>
    <property type="molecule type" value="Genomic_DNA"/>
</dbReference>
<comment type="caution">
    <text evidence="2">The sequence shown here is derived from an EMBL/GenBank/DDBJ whole genome shotgun (WGS) entry which is preliminary data.</text>
</comment>
<organism evidence="2 3">
    <name type="scientific">Synchytrium endobioticum</name>
    <dbReference type="NCBI Taxonomy" id="286115"/>
    <lineage>
        <taxon>Eukaryota</taxon>
        <taxon>Fungi</taxon>
        <taxon>Fungi incertae sedis</taxon>
        <taxon>Chytridiomycota</taxon>
        <taxon>Chytridiomycota incertae sedis</taxon>
        <taxon>Chytridiomycetes</taxon>
        <taxon>Synchytriales</taxon>
        <taxon>Synchytriaceae</taxon>
        <taxon>Synchytrium</taxon>
    </lineage>
</organism>
<protein>
    <submittedName>
        <fullName evidence="2">Uncharacterized protein</fullName>
    </submittedName>
</protein>
<name>A0A507DCW2_9FUNG</name>
<gene>
    <name evidence="2" type="ORF">SeLEV6574_g01420</name>
</gene>
<proteinExistence type="predicted"/>